<gene>
    <name evidence="2" type="ORF">CfE428DRAFT_2767</name>
</gene>
<comment type="caution">
    <text evidence="2">The sequence shown here is derived from an EMBL/GenBank/DDBJ whole genome shotgun (WGS) entry which is preliminary data.</text>
</comment>
<evidence type="ECO:0008006" key="4">
    <source>
        <dbReference type="Google" id="ProtNLM"/>
    </source>
</evidence>
<name>B4D1H9_9BACT</name>
<reference evidence="2 3" key="1">
    <citation type="journal article" date="2011" name="J. Bacteriol.">
        <title>Genome sequence of Chthoniobacter flavus Ellin428, an aerobic heterotrophic soil bacterium.</title>
        <authorList>
            <person name="Kant R."/>
            <person name="van Passel M.W."/>
            <person name="Palva A."/>
            <person name="Lucas S."/>
            <person name="Lapidus A."/>
            <person name="Glavina Del Rio T."/>
            <person name="Dalin E."/>
            <person name="Tice H."/>
            <person name="Bruce D."/>
            <person name="Goodwin L."/>
            <person name="Pitluck S."/>
            <person name="Larimer F.W."/>
            <person name="Land M.L."/>
            <person name="Hauser L."/>
            <person name="Sangwan P."/>
            <person name="de Vos W.M."/>
            <person name="Janssen P.H."/>
            <person name="Smidt H."/>
        </authorList>
    </citation>
    <scope>NUCLEOTIDE SEQUENCE [LARGE SCALE GENOMIC DNA]</scope>
    <source>
        <strain evidence="2 3">Ellin428</strain>
    </source>
</reference>
<evidence type="ECO:0000313" key="2">
    <source>
        <dbReference type="EMBL" id="EDY19591.1"/>
    </source>
</evidence>
<accession>B4D1H9</accession>
<dbReference type="InParanoid" id="B4D1H9"/>
<sequence length="869" mass="93150">MLGFIYELSWARHFATAFWSAALRRRFRNRLSFCPGGTTEFSRWRKPPESSLSHSGAPAGARDATLLHFQRPSGANARIAGTGGFRHRLNSVVPPGRASRSLITTIRQRARCGIALLSTAAACLLAAHSFAVELPVIRLDTVFPPGGKVGSDVEVAITGADLDEAKELHFSNPGITAEPKDKQHFVVKIAPNVRPGIYDVRVGGLLGISNPRAFVVGDLPEAARTKASATPETAIELPVDSTIDGTATASNADYFKFTAKKGQRLLFECQAPELDSRLSPVLTVLDSTGHALETSRRGGFLDFAAPADGGFLLKLQDLAFAGSAEYFYRLTLTTGPHLDFIFPPCGKPGTKEKFTLYGRNLPGGVAANLAGDDGKPLEKLETELEVPATGDSHVDGLLHPAAATVDGFSYRLPSPHASNPVFISFTNEPVVVEHEPNNAPNEAQKLTPPCEVAGQFFPAGDEDFYTFDAKKGDVWWIEVISQRLDLPTDPFVVIQRESANAQEAYGADTNIGGVRFNTASNDPAVRFEAKEDGAYHVKVCDLFGTAHNDPRNVYRLVIRKASPDFRLMTVAEPPPEKKDDRKVEPYTALLRADGTIAIRVLAFRQDGFAGDIELHAEGLPAGVTCQPTTIPAGANEGVVLLTSGEKPERWAGSIRVIGKAKVGDTELAHEARGGAVCWSVTDATQDAVRPRLTRDVVLAVSAAEPAPISLVVTDNKRWEATVGGKLEIPLKIKRHGEFKEALKLKAEGAPGLDAAKEIDVAANAETATATIDLAAAKVPAGEYTVHFQALTKGKFRGKEVTTTVYSAPLRIAVQAAPCQVTRERLSPDSPSHSPLTGSVVPRRQGADSGRGIESHHAGRFRSRGAAVPQ</sequence>
<keyword evidence="3" id="KW-1185">Reference proteome</keyword>
<dbReference type="STRING" id="497964.CfE428DRAFT_2767"/>
<dbReference type="Gene3D" id="2.60.120.380">
    <property type="match status" value="2"/>
</dbReference>
<dbReference type="Proteomes" id="UP000005824">
    <property type="component" value="Unassembled WGS sequence"/>
</dbReference>
<proteinExistence type="predicted"/>
<dbReference type="AlphaFoldDB" id="B4D1H9"/>
<evidence type="ECO:0000313" key="3">
    <source>
        <dbReference type="Proteomes" id="UP000005824"/>
    </source>
</evidence>
<organism evidence="2 3">
    <name type="scientific">Chthoniobacter flavus Ellin428</name>
    <dbReference type="NCBI Taxonomy" id="497964"/>
    <lineage>
        <taxon>Bacteria</taxon>
        <taxon>Pseudomonadati</taxon>
        <taxon>Verrucomicrobiota</taxon>
        <taxon>Spartobacteria</taxon>
        <taxon>Chthoniobacterales</taxon>
        <taxon>Chthoniobacteraceae</taxon>
        <taxon>Chthoniobacter</taxon>
    </lineage>
</organism>
<dbReference type="EMBL" id="ABVL01000007">
    <property type="protein sequence ID" value="EDY19591.1"/>
    <property type="molecule type" value="Genomic_DNA"/>
</dbReference>
<feature type="region of interest" description="Disordered" evidence="1">
    <location>
        <begin position="822"/>
        <end position="869"/>
    </location>
</feature>
<dbReference type="eggNOG" id="COG3064">
    <property type="taxonomic scope" value="Bacteria"/>
</dbReference>
<evidence type="ECO:0000256" key="1">
    <source>
        <dbReference type="SAM" id="MobiDB-lite"/>
    </source>
</evidence>
<protein>
    <recommendedName>
        <fullName evidence="4">Peptidase domain protein</fullName>
    </recommendedName>
</protein>